<sequence>MTIRTRLIASLLVLMLLSVGSLVTLVAVRASDSLDKVSLDDAQHIAEAEAARVQQTVSTAVGTARDLARVLGSMAQKAPSREAGDLVQRGLLDAHPEYHGVWSAWDPNAFDGKDRAFVGAANSDQVGRYGPWWYRSEDGTLTLEAITDMSPPADNEWYTKQKQSGKDVVTEPYPFDVQGITVLFTSIQVSIMINGAFAGIAAVDLSLAQLGTGVAAIRPYGHGSATLVSTDGNVVAGRTLDQLTKPLKGPLGELAGRARAGGKTVRSVTDVDGASQILVAVPIALTADSVWSLVVEIPRSVVMAPVRSLRNQAVLFTLVALLLSGIAAFFVARAVVAPITRLRDRMVDIAEGEGDLTQRVDESPHTEVGQLGNAFNRFVLKVAGTVRGIADAADDLTRASGEITDVSSRLAGSARTSAEQAEHVSASAGQVSHNVETVAAGADEMGASIREIAQSAAEAARVATAAVEAAERTDRTVTKLGNSSAEIGEVLATITSIAGQTNLLALNATIEAARAGASGKGFAVVASEVKELASETARATDDIAARIDAIKTDSAEAVSAIRQIAEIIHQVSDYSTTIASAVEEQTATTNEMSRSVNDAATGSRDIAHVIDGVAGAAATATTDARAAQEAADRLSELSTRLRTLVGSFRY</sequence>
<dbReference type="PANTHER" id="PTHR32089:SF112">
    <property type="entry name" value="LYSOZYME-LIKE PROTEIN-RELATED"/>
    <property type="match status" value="1"/>
</dbReference>
<dbReference type="Pfam" id="PF00015">
    <property type="entry name" value="MCPsignal"/>
    <property type="match status" value="1"/>
</dbReference>
<keyword evidence="3" id="KW-0145">Chemotaxis</keyword>
<dbReference type="PROSITE" id="PS50885">
    <property type="entry name" value="HAMP"/>
    <property type="match status" value="1"/>
</dbReference>
<name>A0A919UBQ6_9ACTN</name>
<feature type="domain" description="HAMP" evidence="12">
    <location>
        <begin position="333"/>
        <end position="387"/>
    </location>
</feature>
<evidence type="ECO:0000259" key="11">
    <source>
        <dbReference type="PROSITE" id="PS50111"/>
    </source>
</evidence>
<keyword evidence="6 10" id="KW-0472">Membrane</keyword>
<dbReference type="CDD" id="cd18774">
    <property type="entry name" value="PDC2_HK_sensor"/>
    <property type="match status" value="1"/>
</dbReference>
<dbReference type="Gene3D" id="1.10.287.950">
    <property type="entry name" value="Methyl-accepting chemotaxis protein"/>
    <property type="match status" value="1"/>
</dbReference>
<keyword evidence="2" id="KW-1003">Cell membrane</keyword>
<feature type="transmembrane region" description="Helical" evidence="10">
    <location>
        <begin position="313"/>
        <end position="336"/>
    </location>
</feature>
<evidence type="ECO:0000256" key="5">
    <source>
        <dbReference type="ARBA" id="ARBA00022989"/>
    </source>
</evidence>
<evidence type="ECO:0000313" key="13">
    <source>
        <dbReference type="EMBL" id="GIG49749.1"/>
    </source>
</evidence>
<dbReference type="GO" id="GO:0005886">
    <property type="term" value="C:plasma membrane"/>
    <property type="evidence" value="ECO:0007669"/>
    <property type="project" value="UniProtKB-SubCell"/>
</dbReference>
<keyword evidence="5 10" id="KW-1133">Transmembrane helix</keyword>
<dbReference type="EMBL" id="BONQ01000125">
    <property type="protein sequence ID" value="GIG49749.1"/>
    <property type="molecule type" value="Genomic_DNA"/>
</dbReference>
<accession>A0A919UBQ6</accession>
<evidence type="ECO:0000256" key="9">
    <source>
        <dbReference type="PROSITE-ProRule" id="PRU00284"/>
    </source>
</evidence>
<keyword evidence="4 10" id="KW-0812">Transmembrane</keyword>
<dbReference type="PROSITE" id="PS50111">
    <property type="entry name" value="CHEMOTAXIS_TRANSDUC_2"/>
    <property type="match status" value="1"/>
</dbReference>
<evidence type="ECO:0000256" key="3">
    <source>
        <dbReference type="ARBA" id="ARBA00022500"/>
    </source>
</evidence>
<dbReference type="SMART" id="SM00304">
    <property type="entry name" value="HAMP"/>
    <property type="match status" value="1"/>
</dbReference>
<dbReference type="AlphaFoldDB" id="A0A919UBQ6"/>
<dbReference type="GO" id="GO:0006935">
    <property type="term" value="P:chemotaxis"/>
    <property type="evidence" value="ECO:0007669"/>
    <property type="project" value="UniProtKB-KW"/>
</dbReference>
<evidence type="ECO:0000313" key="14">
    <source>
        <dbReference type="Proteomes" id="UP000660611"/>
    </source>
</evidence>
<keyword evidence="14" id="KW-1185">Reference proteome</keyword>
<evidence type="ECO:0000256" key="7">
    <source>
        <dbReference type="ARBA" id="ARBA00023224"/>
    </source>
</evidence>
<evidence type="ECO:0000256" key="1">
    <source>
        <dbReference type="ARBA" id="ARBA00004651"/>
    </source>
</evidence>
<evidence type="ECO:0000256" key="2">
    <source>
        <dbReference type="ARBA" id="ARBA00022475"/>
    </source>
</evidence>
<dbReference type="Gene3D" id="3.30.450.20">
    <property type="entry name" value="PAS domain"/>
    <property type="match status" value="2"/>
</dbReference>
<dbReference type="SMART" id="SM00283">
    <property type="entry name" value="MA"/>
    <property type="match status" value="1"/>
</dbReference>
<evidence type="ECO:0000259" key="12">
    <source>
        <dbReference type="PROSITE" id="PS50885"/>
    </source>
</evidence>
<organism evidence="13 14">
    <name type="scientific">Dactylosporangium siamense</name>
    <dbReference type="NCBI Taxonomy" id="685454"/>
    <lineage>
        <taxon>Bacteria</taxon>
        <taxon>Bacillati</taxon>
        <taxon>Actinomycetota</taxon>
        <taxon>Actinomycetes</taxon>
        <taxon>Micromonosporales</taxon>
        <taxon>Micromonosporaceae</taxon>
        <taxon>Dactylosporangium</taxon>
    </lineage>
</organism>
<gene>
    <name evidence="13" type="ORF">Dsi01nite_077900</name>
</gene>
<dbReference type="InterPro" id="IPR033479">
    <property type="entry name" value="dCache_1"/>
</dbReference>
<dbReference type="CDD" id="cd06225">
    <property type="entry name" value="HAMP"/>
    <property type="match status" value="1"/>
</dbReference>
<dbReference type="PANTHER" id="PTHR32089">
    <property type="entry name" value="METHYL-ACCEPTING CHEMOTAXIS PROTEIN MCPB"/>
    <property type="match status" value="1"/>
</dbReference>
<evidence type="ECO:0000256" key="4">
    <source>
        <dbReference type="ARBA" id="ARBA00022692"/>
    </source>
</evidence>
<dbReference type="InterPro" id="IPR004089">
    <property type="entry name" value="MCPsignal_dom"/>
</dbReference>
<comment type="caution">
    <text evidence="13">The sequence shown here is derived from an EMBL/GenBank/DDBJ whole genome shotgun (WGS) entry which is preliminary data.</text>
</comment>
<keyword evidence="7 9" id="KW-0807">Transducer</keyword>
<reference evidence="13" key="1">
    <citation type="submission" date="2021-01" db="EMBL/GenBank/DDBJ databases">
        <title>Whole genome shotgun sequence of Dactylosporangium siamense NBRC 106093.</title>
        <authorList>
            <person name="Komaki H."/>
            <person name="Tamura T."/>
        </authorList>
    </citation>
    <scope>NUCLEOTIDE SEQUENCE</scope>
    <source>
        <strain evidence="13">NBRC 106093</strain>
    </source>
</reference>
<dbReference type="GO" id="GO:0007165">
    <property type="term" value="P:signal transduction"/>
    <property type="evidence" value="ECO:0007669"/>
    <property type="project" value="UniProtKB-KW"/>
</dbReference>
<comment type="similarity">
    <text evidence="8">Belongs to the methyl-accepting chemotaxis (MCP) protein family.</text>
</comment>
<protein>
    <submittedName>
        <fullName evidence="13">Chemotaxis protein</fullName>
    </submittedName>
</protein>
<evidence type="ECO:0000256" key="10">
    <source>
        <dbReference type="SAM" id="Phobius"/>
    </source>
</evidence>
<evidence type="ECO:0000256" key="8">
    <source>
        <dbReference type="ARBA" id="ARBA00029447"/>
    </source>
</evidence>
<dbReference type="Proteomes" id="UP000660611">
    <property type="component" value="Unassembled WGS sequence"/>
</dbReference>
<proteinExistence type="inferred from homology"/>
<feature type="domain" description="Methyl-accepting transducer" evidence="11">
    <location>
        <begin position="392"/>
        <end position="621"/>
    </location>
</feature>
<dbReference type="InterPro" id="IPR003660">
    <property type="entry name" value="HAMP_dom"/>
</dbReference>
<dbReference type="Pfam" id="PF00672">
    <property type="entry name" value="HAMP"/>
    <property type="match status" value="1"/>
</dbReference>
<evidence type="ECO:0000256" key="6">
    <source>
        <dbReference type="ARBA" id="ARBA00023136"/>
    </source>
</evidence>
<dbReference type="CDD" id="cd12913">
    <property type="entry name" value="PDC1_MCP_like"/>
    <property type="match status" value="1"/>
</dbReference>
<comment type="subcellular location">
    <subcellularLocation>
        <location evidence="1">Cell membrane</location>
        <topology evidence="1">Multi-pass membrane protein</topology>
    </subcellularLocation>
</comment>
<dbReference type="SUPFAM" id="SSF58104">
    <property type="entry name" value="Methyl-accepting chemotaxis protein (MCP) signaling domain"/>
    <property type="match status" value="1"/>
</dbReference>
<dbReference type="Pfam" id="PF02743">
    <property type="entry name" value="dCache_1"/>
    <property type="match status" value="1"/>
</dbReference>